<dbReference type="EMBL" id="LSSN01002871">
    <property type="protein sequence ID" value="OMJ14862.1"/>
    <property type="molecule type" value="Genomic_DNA"/>
</dbReference>
<name>A0A1R1XJP5_9FUNG</name>
<proteinExistence type="predicted"/>
<evidence type="ECO:0000256" key="1">
    <source>
        <dbReference type="SAM" id="MobiDB-lite"/>
    </source>
</evidence>
<reference evidence="2 3" key="1">
    <citation type="submission" date="2017-01" db="EMBL/GenBank/DDBJ databases">
        <authorList>
            <person name="Mah S.A."/>
            <person name="Swanson W.J."/>
            <person name="Moy G.W."/>
            <person name="Vacquier V.D."/>
        </authorList>
    </citation>
    <scope>NUCLEOTIDE SEQUENCE [LARGE SCALE GENOMIC DNA]</scope>
    <source>
        <strain evidence="2 3">GSMNP</strain>
    </source>
</reference>
<organism evidence="2 3">
    <name type="scientific">Smittium culicis</name>
    <dbReference type="NCBI Taxonomy" id="133412"/>
    <lineage>
        <taxon>Eukaryota</taxon>
        <taxon>Fungi</taxon>
        <taxon>Fungi incertae sedis</taxon>
        <taxon>Zoopagomycota</taxon>
        <taxon>Kickxellomycotina</taxon>
        <taxon>Harpellomycetes</taxon>
        <taxon>Harpellales</taxon>
        <taxon>Legeriomycetaceae</taxon>
        <taxon>Smittium</taxon>
    </lineage>
</organism>
<evidence type="ECO:0000313" key="2">
    <source>
        <dbReference type="EMBL" id="OMJ14862.1"/>
    </source>
</evidence>
<dbReference type="AlphaFoldDB" id="A0A1R1XJP5"/>
<protein>
    <submittedName>
        <fullName evidence="2">Uncharacterized protein</fullName>
    </submittedName>
</protein>
<comment type="caution">
    <text evidence="2">The sequence shown here is derived from an EMBL/GenBank/DDBJ whole genome shotgun (WGS) entry which is preliminary data.</text>
</comment>
<sequence length="61" mass="6937">MTRNSPIDILKGDDPQYATKAELTSTNVNSANIFNQSKLNTQYLNQKAPRKIKNQQSQQKN</sequence>
<keyword evidence="3" id="KW-1185">Reference proteome</keyword>
<dbReference type="Proteomes" id="UP000187283">
    <property type="component" value="Unassembled WGS sequence"/>
</dbReference>
<accession>A0A1R1XJP5</accession>
<evidence type="ECO:0000313" key="3">
    <source>
        <dbReference type="Proteomes" id="UP000187283"/>
    </source>
</evidence>
<feature type="region of interest" description="Disordered" evidence="1">
    <location>
        <begin position="42"/>
        <end position="61"/>
    </location>
</feature>
<feature type="non-terminal residue" evidence="2">
    <location>
        <position position="61"/>
    </location>
</feature>
<gene>
    <name evidence="2" type="ORF">AYI70_g7632</name>
</gene>